<reference evidence="2" key="2">
    <citation type="submission" date="2020-09" db="EMBL/GenBank/DDBJ databases">
        <authorList>
            <person name="Sun Q."/>
            <person name="Zhou Y."/>
        </authorList>
    </citation>
    <scope>NUCLEOTIDE SEQUENCE</scope>
    <source>
        <strain evidence="2">CGMCC 1.15447</strain>
    </source>
</reference>
<feature type="transmembrane region" description="Helical" evidence="1">
    <location>
        <begin position="104"/>
        <end position="122"/>
    </location>
</feature>
<evidence type="ECO:0000313" key="2">
    <source>
        <dbReference type="EMBL" id="GGA75431.1"/>
    </source>
</evidence>
<reference evidence="2" key="1">
    <citation type="journal article" date="2014" name="Int. J. Syst. Evol. Microbiol.">
        <title>Complete genome sequence of Corynebacterium casei LMG S-19264T (=DSM 44701T), isolated from a smear-ripened cheese.</title>
        <authorList>
            <consortium name="US DOE Joint Genome Institute (JGI-PGF)"/>
            <person name="Walter F."/>
            <person name="Albersmeier A."/>
            <person name="Kalinowski J."/>
            <person name="Ruckert C."/>
        </authorList>
    </citation>
    <scope>NUCLEOTIDE SEQUENCE</scope>
    <source>
        <strain evidence="2">CGMCC 1.15447</strain>
    </source>
</reference>
<gene>
    <name evidence="2" type="ORF">GCM10011507_28490</name>
</gene>
<sequence>MHGEPVNNPNEAINLEEALLQALDTKIVQALEMQPEVAIPANFAARVASQVPVRRSAIRRAVLLRPTHYGLKAMVASLVALAVILVALLANHFGHTAIGQVMEWIIYSQFLLLAVWFGVYRVNIFSALRPHRAGK</sequence>
<keyword evidence="3" id="KW-1185">Reference proteome</keyword>
<feature type="transmembrane region" description="Helical" evidence="1">
    <location>
        <begin position="69"/>
        <end position="92"/>
    </location>
</feature>
<dbReference type="Proteomes" id="UP000648801">
    <property type="component" value="Unassembled WGS sequence"/>
</dbReference>
<keyword evidence="1" id="KW-1133">Transmembrane helix</keyword>
<dbReference type="RefSeq" id="WP_188760186.1">
    <property type="nucleotide sequence ID" value="NZ_BMJB01000002.1"/>
</dbReference>
<comment type="caution">
    <text evidence="2">The sequence shown here is derived from an EMBL/GenBank/DDBJ whole genome shotgun (WGS) entry which is preliminary data.</text>
</comment>
<keyword evidence="1" id="KW-0472">Membrane</keyword>
<protein>
    <submittedName>
        <fullName evidence="2">Uncharacterized protein</fullName>
    </submittedName>
</protein>
<organism evidence="2 3">
    <name type="scientific">Edaphobacter acidisoli</name>
    <dbReference type="NCBI Taxonomy" id="2040573"/>
    <lineage>
        <taxon>Bacteria</taxon>
        <taxon>Pseudomonadati</taxon>
        <taxon>Acidobacteriota</taxon>
        <taxon>Terriglobia</taxon>
        <taxon>Terriglobales</taxon>
        <taxon>Acidobacteriaceae</taxon>
        <taxon>Edaphobacter</taxon>
    </lineage>
</organism>
<dbReference type="AlphaFoldDB" id="A0A916RX85"/>
<evidence type="ECO:0000256" key="1">
    <source>
        <dbReference type="SAM" id="Phobius"/>
    </source>
</evidence>
<dbReference type="EMBL" id="BMJB01000002">
    <property type="protein sequence ID" value="GGA75431.1"/>
    <property type="molecule type" value="Genomic_DNA"/>
</dbReference>
<evidence type="ECO:0000313" key="3">
    <source>
        <dbReference type="Proteomes" id="UP000648801"/>
    </source>
</evidence>
<keyword evidence="1" id="KW-0812">Transmembrane</keyword>
<proteinExistence type="predicted"/>
<name>A0A916RX85_9BACT</name>
<accession>A0A916RX85</accession>